<dbReference type="GO" id="GO:0003723">
    <property type="term" value="F:RNA binding"/>
    <property type="evidence" value="ECO:0007669"/>
    <property type="project" value="UniProtKB-KW"/>
</dbReference>
<proteinExistence type="predicted"/>
<accession>A0A0D3R1W9</accession>
<organism evidence="13 14">
    <name type="scientific">Sawgrass virus</name>
    <dbReference type="NCBI Taxonomy" id="1620896"/>
    <lineage>
        <taxon>Viruses</taxon>
        <taxon>Riboviria</taxon>
        <taxon>Orthornavirae</taxon>
        <taxon>Negarnaviricota</taxon>
        <taxon>Haploviricotina</taxon>
        <taxon>Monjiviricetes</taxon>
        <taxon>Mononegavirales</taxon>
        <taxon>Rhabdoviridae</taxon>
        <taxon>Alpharhabdovirinae</taxon>
        <taxon>Sawgrhavirus</taxon>
        <taxon>Sawgrhavirus sawgrass</taxon>
    </lineage>
</organism>
<protein>
    <recommendedName>
        <fullName evidence="3">Nucleoprotein</fullName>
    </recommendedName>
    <alternativeName>
        <fullName evidence="11">Nucleocapsid protein</fullName>
    </alternativeName>
</protein>
<evidence type="ECO:0000256" key="3">
    <source>
        <dbReference type="ARBA" id="ARBA00014389"/>
    </source>
</evidence>
<dbReference type="EMBL" id="KM205013">
    <property type="protein sequence ID" value="AJR28512.1"/>
    <property type="molecule type" value="Viral_cRNA"/>
</dbReference>
<dbReference type="Pfam" id="PF00945">
    <property type="entry name" value="Rhabdo_ncap"/>
    <property type="match status" value="1"/>
</dbReference>
<dbReference type="SUPFAM" id="SSF140809">
    <property type="entry name" value="Rhabdovirus nucleoprotein-like"/>
    <property type="match status" value="1"/>
</dbReference>
<evidence type="ECO:0000259" key="12">
    <source>
        <dbReference type="Pfam" id="PF00945"/>
    </source>
</evidence>
<evidence type="ECO:0000256" key="4">
    <source>
        <dbReference type="ARBA" id="ARBA00022497"/>
    </source>
</evidence>
<evidence type="ECO:0000256" key="8">
    <source>
        <dbReference type="ARBA" id="ARBA00023086"/>
    </source>
</evidence>
<sequence length="470" mass="51837">MASKRLVVNLPNCDKKSVNAGLPDTKVAVVYPAEWFKTNEGKRPVVRVYPAKASALYRALYPQVKAEKWDDALVSSFLVATLRERSDLFKVESDEAWTSFGRQLLSGGQVGVADLLTLEDLEVKPPAPGPAQSTPGEELSFFCALLTLYRRVQARENPAIKASDLTDKFKNVLGREPYNMNDEDARLIVPIADTANLTNGFMRILSAIDMFFVKFPQAPGSAVRIATFTLRYRGCTAITALTHACITLGLDAHDLASLIVPQAPADDAVRVYEDGQEHDDPYGYFPYHFVMGLSNHSPYSLAAAPSLTFYTRCLAAFGGSKNAAYTYTAGGIRNVPELIETAYLLIKKIRRLEPGDLRFAESSAMDKWKAHKEARDKLLKDDDEDEVQLHEGAQGRGMLASLLALPTRQDLTPLHKRIDEALAELTIHHGLSRKNAMGLYHAAQGFKGADVGTVGHTIYDLYGRVPPYTE</sequence>
<dbReference type="GO" id="GO:1990904">
    <property type="term" value="C:ribonucleoprotein complex"/>
    <property type="evidence" value="ECO:0007669"/>
    <property type="project" value="UniProtKB-KW"/>
</dbReference>
<dbReference type="Proteomes" id="UP000502328">
    <property type="component" value="Segment"/>
</dbReference>
<reference evidence="13 14" key="1">
    <citation type="journal article" date="2015" name="PLoS Pathog.">
        <title>Evolution of genome size and complexity in the rhabdoviridae.</title>
        <authorList>
            <person name="Walker P.J."/>
            <person name="Firth C."/>
            <person name="Widen S.G."/>
            <person name="Blasdell K.R."/>
            <person name="Guzman H."/>
            <person name="Wood T.G."/>
            <person name="Paradkar P.N."/>
            <person name="Holmes E.C."/>
            <person name="Tesh R.B."/>
            <person name="Vasilakis N."/>
        </authorList>
    </citation>
    <scope>NUCLEOTIDE SEQUENCE [LARGE SCALE GENOMIC DNA]</scope>
    <source>
        <strain evidence="13 14">64A-1247</strain>
    </source>
</reference>
<evidence type="ECO:0000256" key="5">
    <source>
        <dbReference type="ARBA" id="ARBA00022561"/>
    </source>
</evidence>
<evidence type="ECO:0000256" key="9">
    <source>
        <dbReference type="ARBA" id="ARBA00023200"/>
    </source>
</evidence>
<evidence type="ECO:0000256" key="7">
    <source>
        <dbReference type="ARBA" id="ARBA00022884"/>
    </source>
</evidence>
<dbReference type="GO" id="GO:0019013">
    <property type="term" value="C:viral nucleocapsid"/>
    <property type="evidence" value="ECO:0007669"/>
    <property type="project" value="UniProtKB-KW"/>
</dbReference>
<keyword evidence="7" id="KW-0694">RNA-binding</keyword>
<evidence type="ECO:0000256" key="11">
    <source>
        <dbReference type="ARBA" id="ARBA00033344"/>
    </source>
</evidence>
<dbReference type="RefSeq" id="YP_010086582.1">
    <property type="nucleotide sequence ID" value="NC_055461.1"/>
</dbReference>
<dbReference type="GO" id="GO:0019029">
    <property type="term" value="C:helical viral capsid"/>
    <property type="evidence" value="ECO:0007669"/>
    <property type="project" value="UniProtKB-KW"/>
</dbReference>
<feature type="domain" description="Rhabdovirus nucleocapsid" evidence="12">
    <location>
        <begin position="15"/>
        <end position="322"/>
    </location>
</feature>
<dbReference type="InterPro" id="IPR023330">
    <property type="entry name" value="Rhabdovirus_ncapsid_N"/>
</dbReference>
<keyword evidence="10" id="KW-0687">Ribonucleoprotein</keyword>
<evidence type="ECO:0000256" key="10">
    <source>
        <dbReference type="ARBA" id="ARBA00023274"/>
    </source>
</evidence>
<dbReference type="InterPro" id="IPR000448">
    <property type="entry name" value="Rhabdo_ncapsid"/>
</dbReference>
<dbReference type="Gene3D" id="1.10.3610.10">
    <property type="entry name" value="Nucleoprotein"/>
    <property type="match status" value="1"/>
</dbReference>
<keyword evidence="9" id="KW-1035">Host cytoplasm</keyword>
<evidence type="ECO:0000256" key="2">
    <source>
        <dbReference type="ARBA" id="ARBA00004328"/>
    </source>
</evidence>
<evidence type="ECO:0000256" key="6">
    <source>
        <dbReference type="ARBA" id="ARBA00022844"/>
    </source>
</evidence>
<dbReference type="InterPro" id="IPR023331">
    <property type="entry name" value="Rhabdovirus_ncapsid_C"/>
</dbReference>
<dbReference type="GeneID" id="65101801"/>
<dbReference type="GO" id="GO:0030430">
    <property type="term" value="C:host cell cytoplasm"/>
    <property type="evidence" value="ECO:0007669"/>
    <property type="project" value="UniProtKB-SubCell"/>
</dbReference>
<dbReference type="KEGG" id="vg:65101801"/>
<dbReference type="Gene3D" id="1.10.3570.10">
    <property type="entry name" value="Rhabdovirus nucleocapsid protein like domain"/>
    <property type="match status" value="1"/>
</dbReference>
<evidence type="ECO:0000313" key="13">
    <source>
        <dbReference type="EMBL" id="AJR28512.1"/>
    </source>
</evidence>
<keyword evidence="8 13" id="KW-0543">Viral nucleoprotein</keyword>
<keyword evidence="14" id="KW-1185">Reference proteome</keyword>
<name>A0A0D3R1W9_9RHAB</name>
<comment type="subcellular location">
    <subcellularLocation>
        <location evidence="1">Host cytoplasm</location>
    </subcellularLocation>
    <subcellularLocation>
        <location evidence="2">Virion</location>
    </subcellularLocation>
</comment>
<keyword evidence="4" id="KW-1139">Helical capsid protein</keyword>
<evidence type="ECO:0000313" key="14">
    <source>
        <dbReference type="Proteomes" id="UP000502328"/>
    </source>
</evidence>
<evidence type="ECO:0000256" key="1">
    <source>
        <dbReference type="ARBA" id="ARBA00004192"/>
    </source>
</evidence>
<dbReference type="InterPro" id="IPR035961">
    <property type="entry name" value="Rhabdovirus_nucleoprotein-like"/>
</dbReference>
<keyword evidence="6" id="KW-0946">Virion</keyword>
<keyword evidence="5" id="KW-0167">Capsid protein</keyword>